<reference evidence="15" key="1">
    <citation type="submission" date="2022-07" db="EMBL/GenBank/DDBJ databases">
        <title>Description and genome-wide analysis of Profundicola chukchiensis gen. nov., sp. nov., marine bacteria isolated from bottom sediments of the Chukchi Sea.</title>
        <authorList>
            <person name="Romanenko L."/>
            <person name="Otstavnykh N."/>
            <person name="Kurilenko V."/>
            <person name="Eremeev V."/>
            <person name="Velansky P."/>
            <person name="Mikhailov V."/>
            <person name="Isaeva M."/>
        </authorList>
    </citation>
    <scope>NUCLEOTIDE SEQUENCE</scope>
    <source>
        <strain evidence="15">KMM 9713</strain>
    </source>
</reference>
<feature type="signal peptide" evidence="13">
    <location>
        <begin position="1"/>
        <end position="19"/>
    </location>
</feature>
<evidence type="ECO:0000256" key="4">
    <source>
        <dbReference type="ARBA" id="ARBA00022496"/>
    </source>
</evidence>
<keyword evidence="11 12" id="KW-0998">Cell outer membrane</keyword>
<keyword evidence="7" id="KW-0408">Iron</keyword>
<dbReference type="Gene3D" id="2.170.130.10">
    <property type="entry name" value="TonB-dependent receptor, plug domain"/>
    <property type="match status" value="1"/>
</dbReference>
<keyword evidence="2 12" id="KW-0813">Transport</keyword>
<dbReference type="PROSITE" id="PS01156">
    <property type="entry name" value="TONB_DEPENDENT_REC_2"/>
    <property type="match status" value="1"/>
</dbReference>
<evidence type="ECO:0000256" key="7">
    <source>
        <dbReference type="ARBA" id="ARBA00023004"/>
    </source>
</evidence>
<evidence type="ECO:0000256" key="2">
    <source>
        <dbReference type="ARBA" id="ARBA00022448"/>
    </source>
</evidence>
<dbReference type="InterPro" id="IPR037066">
    <property type="entry name" value="Plug_dom_sf"/>
</dbReference>
<keyword evidence="4" id="KW-0410">Iron transport</keyword>
<evidence type="ECO:0000256" key="8">
    <source>
        <dbReference type="ARBA" id="ARBA00023065"/>
    </source>
</evidence>
<dbReference type="InterPro" id="IPR010917">
    <property type="entry name" value="TonB_rcpt_CS"/>
</dbReference>
<evidence type="ECO:0000313" key="15">
    <source>
        <dbReference type="EMBL" id="MDG4944960.1"/>
    </source>
</evidence>
<dbReference type="Gene3D" id="2.40.170.20">
    <property type="entry name" value="TonB-dependent receptor, beta-barrel domain"/>
    <property type="match status" value="1"/>
</dbReference>
<name>A0A9X4MYF7_9FLAO</name>
<gene>
    <name evidence="15" type="ORF">NMK71_00895</name>
</gene>
<evidence type="ECO:0000256" key="12">
    <source>
        <dbReference type="PROSITE-ProRule" id="PRU01360"/>
    </source>
</evidence>
<keyword evidence="3 12" id="KW-1134">Transmembrane beta strand</keyword>
<evidence type="ECO:0000256" key="10">
    <source>
        <dbReference type="ARBA" id="ARBA00023136"/>
    </source>
</evidence>
<keyword evidence="15" id="KW-0675">Receptor</keyword>
<dbReference type="InterPro" id="IPR039426">
    <property type="entry name" value="TonB-dep_rcpt-like"/>
</dbReference>
<feature type="domain" description="TonB-dependent receptor plug" evidence="14">
    <location>
        <begin position="41"/>
        <end position="148"/>
    </location>
</feature>
<comment type="similarity">
    <text evidence="12">Belongs to the TonB-dependent receptor family.</text>
</comment>
<evidence type="ECO:0000256" key="11">
    <source>
        <dbReference type="ARBA" id="ARBA00023237"/>
    </source>
</evidence>
<dbReference type="PROSITE" id="PS52016">
    <property type="entry name" value="TONB_DEPENDENT_REC_3"/>
    <property type="match status" value="1"/>
</dbReference>
<evidence type="ECO:0000313" key="16">
    <source>
        <dbReference type="Proteomes" id="UP001152599"/>
    </source>
</evidence>
<dbReference type="GO" id="GO:0009279">
    <property type="term" value="C:cell outer membrane"/>
    <property type="evidence" value="ECO:0007669"/>
    <property type="project" value="UniProtKB-SubCell"/>
</dbReference>
<evidence type="ECO:0000256" key="1">
    <source>
        <dbReference type="ARBA" id="ARBA00004571"/>
    </source>
</evidence>
<keyword evidence="8" id="KW-0406">Ion transport</keyword>
<organism evidence="15 16">
    <name type="scientific">Profundicola chukchiensis</name>
    <dbReference type="NCBI Taxonomy" id="2961959"/>
    <lineage>
        <taxon>Bacteria</taxon>
        <taxon>Pseudomonadati</taxon>
        <taxon>Bacteroidota</taxon>
        <taxon>Flavobacteriia</taxon>
        <taxon>Flavobacteriales</taxon>
        <taxon>Weeksellaceae</taxon>
        <taxon>Profundicola</taxon>
    </lineage>
</organism>
<evidence type="ECO:0000256" key="9">
    <source>
        <dbReference type="ARBA" id="ARBA00023077"/>
    </source>
</evidence>
<dbReference type="Proteomes" id="UP001152599">
    <property type="component" value="Unassembled WGS sequence"/>
</dbReference>
<dbReference type="SUPFAM" id="SSF56935">
    <property type="entry name" value="Porins"/>
    <property type="match status" value="1"/>
</dbReference>
<dbReference type="AlphaFoldDB" id="A0A9X4MYF7"/>
<evidence type="ECO:0000256" key="6">
    <source>
        <dbReference type="ARBA" id="ARBA00022729"/>
    </source>
</evidence>
<dbReference type="EMBL" id="JANCMU010000001">
    <property type="protein sequence ID" value="MDG4944960.1"/>
    <property type="molecule type" value="Genomic_DNA"/>
</dbReference>
<dbReference type="InterPro" id="IPR012910">
    <property type="entry name" value="Plug_dom"/>
</dbReference>
<keyword evidence="10 12" id="KW-0472">Membrane</keyword>
<keyword evidence="5 12" id="KW-0812">Transmembrane</keyword>
<dbReference type="GO" id="GO:0015344">
    <property type="term" value="F:siderophore uptake transmembrane transporter activity"/>
    <property type="evidence" value="ECO:0007669"/>
    <property type="project" value="TreeGrafter"/>
</dbReference>
<evidence type="ECO:0000256" key="5">
    <source>
        <dbReference type="ARBA" id="ARBA00022692"/>
    </source>
</evidence>
<dbReference type="RefSeq" id="WP_304419711.1">
    <property type="nucleotide sequence ID" value="NZ_JANCMU010000001.1"/>
</dbReference>
<keyword evidence="9" id="KW-0798">TonB box</keyword>
<proteinExistence type="inferred from homology"/>
<comment type="subcellular location">
    <subcellularLocation>
        <location evidence="1 12">Cell outer membrane</location>
        <topology evidence="1 12">Multi-pass membrane protein</topology>
    </subcellularLocation>
</comment>
<keyword evidence="16" id="KW-1185">Reference proteome</keyword>
<sequence>MLKRIFLCSILGASTLGFAQEVEELMESDTIQLSAVHAMAELPITSEKITNRTLREKGLGQDLPILLKNATSVVSTSDAGNGIGYTSMRVRGIDQNQMNMTFNGVPVNDSESHGIFWVNFPDVASSAQDVLIQRGVGTSSNGAAAFGGSVNLETNARNRKPYADLEAAYGSFNTMKYGLNAGTGDFAENKFNVDTRVSYIQTDGYIDRASSDLFSAALNAYYRPNNKTEFQVMNLFGAQKTYQAWYGIDGQTMEDDRTHNPAGAIYDENWNVVDYYDNQTDNYVQNHLHTYWRQKWNDTWRSTATLHWTRGKGYYEEYKQDATLSNYWLASDDEADVIRRQYLDNHFFGGVFNLEAKNLNDFDLYFGAALNHYIGGHYGTVEDLVDSDVNFAAGHRYYENESLKTEFSSYAKANYKMDNFELFGDVQIRTINYDADYKNGGDNSFKDFVPYDFSWTFVNPKAGITYRMPQSRMYLSYGLTHREPTRSDILANVDKVKPETLHDFELGFRTQNWLNFGVNVFYMYYLDQLVLTGQIDDVGNPVRENVGESFRSGIELDFSKRVLQNKVNLFGNFAYNHSRNLDYQLLKDDGTIVDMGSTKIAYTPEIVTSFGLDVYPVEALKLNLTNKYVSEQFITNFEAEDGLLDSYFLADFLASYTFKFNKHDLNLRLMVNNIFDKLYVNNAYYYEGPYYFPQAGRNFMIGAKFGF</sequence>
<evidence type="ECO:0000259" key="14">
    <source>
        <dbReference type="Pfam" id="PF07715"/>
    </source>
</evidence>
<feature type="chain" id="PRO_5040969062" evidence="13">
    <location>
        <begin position="20"/>
        <end position="707"/>
    </location>
</feature>
<protein>
    <submittedName>
        <fullName evidence="15">TonB-dependent receptor</fullName>
    </submittedName>
</protein>
<keyword evidence="6 13" id="KW-0732">Signal</keyword>
<dbReference type="InterPro" id="IPR036942">
    <property type="entry name" value="Beta-barrel_TonB_sf"/>
</dbReference>
<evidence type="ECO:0000256" key="3">
    <source>
        <dbReference type="ARBA" id="ARBA00022452"/>
    </source>
</evidence>
<dbReference type="PANTHER" id="PTHR32552">
    <property type="entry name" value="FERRICHROME IRON RECEPTOR-RELATED"/>
    <property type="match status" value="1"/>
</dbReference>
<comment type="caution">
    <text evidence="15">The sequence shown here is derived from an EMBL/GenBank/DDBJ whole genome shotgun (WGS) entry which is preliminary data.</text>
</comment>
<evidence type="ECO:0000256" key="13">
    <source>
        <dbReference type="SAM" id="SignalP"/>
    </source>
</evidence>
<accession>A0A9X4MYF7</accession>
<dbReference type="PANTHER" id="PTHR32552:SF68">
    <property type="entry name" value="FERRICHROME OUTER MEMBRANE TRANSPORTER_PHAGE RECEPTOR"/>
    <property type="match status" value="1"/>
</dbReference>
<dbReference type="Pfam" id="PF07715">
    <property type="entry name" value="Plug"/>
    <property type="match status" value="1"/>
</dbReference>